<feature type="non-terminal residue" evidence="2">
    <location>
        <position position="78"/>
    </location>
</feature>
<dbReference type="GO" id="GO:0043531">
    <property type="term" value="F:ADP binding"/>
    <property type="evidence" value="ECO:0007669"/>
    <property type="project" value="InterPro"/>
</dbReference>
<dbReference type="AlphaFoldDB" id="A7KJY9"/>
<name>A7KJY9_HUMLU</name>
<dbReference type="InterPro" id="IPR044974">
    <property type="entry name" value="Disease_R_plants"/>
</dbReference>
<reference evidence="2" key="1">
    <citation type="submission" date="2007-02" db="EMBL/GenBank/DDBJ databases">
        <title>Isolation and characterization of disease resistance gene analogs from hop Humulus lupulus L.</title>
        <authorList>
            <person name="Kozjak P."/>
            <person name="Javornik B."/>
        </authorList>
    </citation>
    <scope>NUCLEOTIDE SEQUENCE</scope>
</reference>
<dbReference type="SUPFAM" id="SSF52540">
    <property type="entry name" value="P-loop containing nucleoside triphosphate hydrolases"/>
    <property type="match status" value="1"/>
</dbReference>
<feature type="domain" description="NB-ARC" evidence="1">
    <location>
        <begin position="1"/>
        <end position="77"/>
    </location>
</feature>
<proteinExistence type="predicted"/>
<evidence type="ECO:0000259" key="1">
    <source>
        <dbReference type="Pfam" id="PF00931"/>
    </source>
</evidence>
<dbReference type="InterPro" id="IPR002182">
    <property type="entry name" value="NB-ARC"/>
</dbReference>
<sequence>GGVGKTTLAHEIMSKIKGHFESSCFVRNVREESEKHNGLYQLQKDLYNCLLGYSCDDFSSVGDRLRYKKVLIVLDDVD</sequence>
<dbReference type="Pfam" id="PF00931">
    <property type="entry name" value="NB-ARC"/>
    <property type="match status" value="1"/>
</dbReference>
<organism evidence="2">
    <name type="scientific">Humulus lupulus</name>
    <name type="common">European hop</name>
    <dbReference type="NCBI Taxonomy" id="3486"/>
    <lineage>
        <taxon>Eukaryota</taxon>
        <taxon>Viridiplantae</taxon>
        <taxon>Streptophyta</taxon>
        <taxon>Embryophyta</taxon>
        <taxon>Tracheophyta</taxon>
        <taxon>Spermatophyta</taxon>
        <taxon>Magnoliopsida</taxon>
        <taxon>eudicotyledons</taxon>
        <taxon>Gunneridae</taxon>
        <taxon>Pentapetalae</taxon>
        <taxon>rosids</taxon>
        <taxon>fabids</taxon>
        <taxon>Rosales</taxon>
        <taxon>Cannabaceae</taxon>
        <taxon>Humulus</taxon>
    </lineage>
</organism>
<dbReference type="PANTHER" id="PTHR11017">
    <property type="entry name" value="LEUCINE-RICH REPEAT-CONTAINING PROTEIN"/>
    <property type="match status" value="1"/>
</dbReference>
<evidence type="ECO:0000313" key="2">
    <source>
        <dbReference type="EMBL" id="ABS70860.1"/>
    </source>
</evidence>
<protein>
    <submittedName>
        <fullName evidence="2">Putative RGA</fullName>
    </submittedName>
</protein>
<dbReference type="PANTHER" id="PTHR11017:SF573">
    <property type="entry name" value="ADP-RIBOSYL CYCLASE_CYCLIC ADP-RIBOSE HYDROLASE"/>
    <property type="match status" value="1"/>
</dbReference>
<dbReference type="InterPro" id="IPR027417">
    <property type="entry name" value="P-loop_NTPase"/>
</dbReference>
<accession>A7KJY9</accession>
<dbReference type="Gene3D" id="3.40.50.300">
    <property type="entry name" value="P-loop containing nucleotide triphosphate hydrolases"/>
    <property type="match status" value="1"/>
</dbReference>
<feature type="non-terminal residue" evidence="2">
    <location>
        <position position="1"/>
    </location>
</feature>
<dbReference type="GO" id="GO:0006952">
    <property type="term" value="P:defense response"/>
    <property type="evidence" value="ECO:0007669"/>
    <property type="project" value="InterPro"/>
</dbReference>
<dbReference type="EMBL" id="EF464285">
    <property type="protein sequence ID" value="ABS70860.1"/>
    <property type="molecule type" value="Genomic_DNA"/>
</dbReference>